<evidence type="ECO:0000313" key="4">
    <source>
        <dbReference type="Proteomes" id="UP000051581"/>
    </source>
</evidence>
<dbReference type="EMBL" id="AZEA01000001">
    <property type="protein sequence ID" value="KRK90119.1"/>
    <property type="molecule type" value="Genomic_DNA"/>
</dbReference>
<keyword evidence="3" id="KW-0378">Hydrolase</keyword>
<dbReference type="NCBIfam" id="TIGR03729">
    <property type="entry name" value="acc_ester"/>
    <property type="match status" value="1"/>
</dbReference>
<evidence type="ECO:0000313" key="3">
    <source>
        <dbReference type="EMBL" id="KRK90119.1"/>
    </source>
</evidence>
<gene>
    <name evidence="3" type="ORF">FD17_GL000360</name>
</gene>
<dbReference type="InterPro" id="IPR004843">
    <property type="entry name" value="Calcineurin-like_PHP"/>
</dbReference>
<dbReference type="Pfam" id="PF00149">
    <property type="entry name" value="Metallophos"/>
    <property type="match status" value="1"/>
</dbReference>
<dbReference type="Proteomes" id="UP000051581">
    <property type="component" value="Unassembled WGS sequence"/>
</dbReference>
<dbReference type="InterPro" id="IPR022302">
    <property type="entry name" value="Phosphoesterase_putative"/>
</dbReference>
<reference evidence="3 4" key="1">
    <citation type="journal article" date="2015" name="Genome Announc.">
        <title>Expanding the biotechnology potential of lactobacilli through comparative genomics of 213 strains and associated genera.</title>
        <authorList>
            <person name="Sun Z."/>
            <person name="Harris H.M."/>
            <person name="McCann A."/>
            <person name="Guo C."/>
            <person name="Argimon S."/>
            <person name="Zhang W."/>
            <person name="Yang X."/>
            <person name="Jeffery I.B."/>
            <person name="Cooney J.C."/>
            <person name="Kagawa T.F."/>
            <person name="Liu W."/>
            <person name="Song Y."/>
            <person name="Salvetti E."/>
            <person name="Wrobel A."/>
            <person name="Rasinkangas P."/>
            <person name="Parkhill J."/>
            <person name="Rea M.C."/>
            <person name="O'Sullivan O."/>
            <person name="Ritari J."/>
            <person name="Douillard F.P."/>
            <person name="Paul Ross R."/>
            <person name="Yang R."/>
            <person name="Briner A.E."/>
            <person name="Felis G.E."/>
            <person name="de Vos W.M."/>
            <person name="Barrangou R."/>
            <person name="Klaenhammer T.R."/>
            <person name="Caufield P.W."/>
            <person name="Cui Y."/>
            <person name="Zhang H."/>
            <person name="O'Toole P.W."/>
        </authorList>
    </citation>
    <scope>NUCLEOTIDE SEQUENCE [LARGE SCALE GENOMIC DNA]</scope>
    <source>
        <strain evidence="3 4">DSM 19904</strain>
    </source>
</reference>
<organism evidence="3 4">
    <name type="scientific">Lentilactobacillus sunkii DSM 19904</name>
    <dbReference type="NCBI Taxonomy" id="1423808"/>
    <lineage>
        <taxon>Bacteria</taxon>
        <taxon>Bacillati</taxon>
        <taxon>Bacillota</taxon>
        <taxon>Bacilli</taxon>
        <taxon>Lactobacillales</taxon>
        <taxon>Lactobacillaceae</taxon>
        <taxon>Lentilactobacillus</taxon>
    </lineage>
</organism>
<protein>
    <submittedName>
        <fullName evidence="3">Phosphohydrolase</fullName>
    </submittedName>
</protein>
<feature type="coiled-coil region" evidence="1">
    <location>
        <begin position="152"/>
        <end position="179"/>
    </location>
</feature>
<dbReference type="PANTHER" id="PTHR36492">
    <property type="match status" value="1"/>
</dbReference>
<dbReference type="AlphaFoldDB" id="A0A0R1LEK5"/>
<dbReference type="InterPro" id="IPR052963">
    <property type="entry name" value="Pantetheine_PDE"/>
</dbReference>
<keyword evidence="4" id="KW-1185">Reference proteome</keyword>
<dbReference type="InterPro" id="IPR029052">
    <property type="entry name" value="Metallo-depent_PP-like"/>
</dbReference>
<dbReference type="SUPFAM" id="SSF56300">
    <property type="entry name" value="Metallo-dependent phosphatases"/>
    <property type="match status" value="1"/>
</dbReference>
<keyword evidence="1" id="KW-0175">Coiled coil</keyword>
<dbReference type="PATRIC" id="fig|1423808.3.peg.360"/>
<accession>A0A0R1LEK5</accession>
<comment type="caution">
    <text evidence="3">The sequence shown here is derived from an EMBL/GenBank/DDBJ whole genome shotgun (WGS) entry which is preliminary data.</text>
</comment>
<evidence type="ECO:0000256" key="1">
    <source>
        <dbReference type="SAM" id="Coils"/>
    </source>
</evidence>
<proteinExistence type="predicted"/>
<dbReference type="Gene3D" id="3.60.21.10">
    <property type="match status" value="1"/>
</dbReference>
<dbReference type="PANTHER" id="PTHR36492:SF2">
    <property type="entry name" value="[ACYL-CARRIER-PROTEIN] PHOSPHODIESTERASE PPTH"/>
    <property type="match status" value="1"/>
</dbReference>
<sequence length="275" mass="32735">MMMVKIAVSSDNHFDLNKVPLTETISQQAEYLTDQQIDYYLIAGDLFNDFQKSADYVQRLSSQVNSTHVFFIAGNHDMIRGISYEELENGRWPGYLNNQFVDIPNTDYRIIGLNGWYDYTFAVNEDKTEEEFHRWKMAYWIDGLISQPMSDLDRERIVINQLRKQLQNAESAHKKVILMTHFVPNQHFIHYTDDFRFWNMANAMMGSIQFQNVINEFQVEKVIFGHIHQRLDPIKIGETTYYNAAVGYHNRRHNEWQTDDFISEWENQLKMFEVF</sequence>
<evidence type="ECO:0000259" key="2">
    <source>
        <dbReference type="Pfam" id="PF00149"/>
    </source>
</evidence>
<name>A0A0R1LEK5_9LACO</name>
<feature type="domain" description="Calcineurin-like phosphoesterase" evidence="2">
    <location>
        <begin position="5"/>
        <end position="229"/>
    </location>
</feature>
<dbReference type="GO" id="GO:0016787">
    <property type="term" value="F:hydrolase activity"/>
    <property type="evidence" value="ECO:0007669"/>
    <property type="project" value="UniProtKB-KW"/>
</dbReference>